<dbReference type="OrthoDB" id="1186960at2"/>
<keyword evidence="2" id="KW-1185">Reference proteome</keyword>
<dbReference type="RefSeq" id="WP_143371302.1">
    <property type="nucleotide sequence ID" value="NZ_VJVZ01000001.1"/>
</dbReference>
<name>A0A552V9D1_9FLAO</name>
<dbReference type="AlphaFoldDB" id="A0A552V9D1"/>
<comment type="caution">
    <text evidence="1">The sequence shown here is derived from an EMBL/GenBank/DDBJ whole genome shotgun (WGS) entry which is preliminary data.</text>
</comment>
<organism evidence="1 2">
    <name type="scientific">Flavobacterium zepuense</name>
    <dbReference type="NCBI Taxonomy" id="2593302"/>
    <lineage>
        <taxon>Bacteria</taxon>
        <taxon>Pseudomonadati</taxon>
        <taxon>Bacteroidota</taxon>
        <taxon>Flavobacteriia</taxon>
        <taxon>Flavobacteriales</taxon>
        <taxon>Flavobacteriaceae</taxon>
        <taxon>Flavobacterium</taxon>
    </lineage>
</organism>
<gene>
    <name evidence="1" type="ORF">FMM05_00045</name>
</gene>
<dbReference type="EMBL" id="VJVZ01000001">
    <property type="protein sequence ID" value="TRW27076.1"/>
    <property type="molecule type" value="Genomic_DNA"/>
</dbReference>
<evidence type="ECO:0000313" key="1">
    <source>
        <dbReference type="EMBL" id="TRW27076.1"/>
    </source>
</evidence>
<reference evidence="1 2" key="1">
    <citation type="submission" date="2019-07" db="EMBL/GenBank/DDBJ databases">
        <title>Flavobacterium sp. nov., isolated from glacier ice.</title>
        <authorList>
            <person name="Liu Q."/>
            <person name="Xin Y.-H."/>
        </authorList>
    </citation>
    <scope>NUCLEOTIDE SEQUENCE [LARGE SCALE GENOMIC DNA]</scope>
    <source>
        <strain evidence="1 2">ZT4R6</strain>
    </source>
</reference>
<dbReference type="Proteomes" id="UP000320643">
    <property type="component" value="Unassembled WGS sequence"/>
</dbReference>
<proteinExistence type="predicted"/>
<accession>A0A552V9D1</accession>
<protein>
    <submittedName>
        <fullName evidence="1">Uncharacterized protein</fullName>
    </submittedName>
</protein>
<evidence type="ECO:0000313" key="2">
    <source>
        <dbReference type="Proteomes" id="UP000320643"/>
    </source>
</evidence>
<sequence length="240" mass="26888">MKKILFVLLVITGCQTTCIKDKTYKVSEATIELGTIGRASSMYDLDNGFSIHSIPILQNKIRLDIQVLPFTKAINKIYINKTATNPSVIKVNYADSLPVKPEYITVSIMDRTGFANELNAEYNGDIATYLKDTKKTVAITGMALVLPGEELAKIKSADAYYLLNSQDKKYTIALYKAGKKTETIELGSSIPLAYTLGKFCWAVNDRQQWYIGEIVEDNKSCKGNTKTRVEDKEEKNLFKL</sequence>